<reference evidence="5 6" key="1">
    <citation type="journal article" date="2020" name="bioRxiv">
        <title>Sequence and annotation of 42 cannabis genomes reveals extensive copy number variation in cannabinoid synthesis and pathogen resistance genes.</title>
        <authorList>
            <person name="Mckernan K.J."/>
            <person name="Helbert Y."/>
            <person name="Kane L.T."/>
            <person name="Ebling H."/>
            <person name="Zhang L."/>
            <person name="Liu B."/>
            <person name="Eaton Z."/>
            <person name="Mclaughlin S."/>
            <person name="Kingan S."/>
            <person name="Baybayan P."/>
            <person name="Concepcion G."/>
            <person name="Jordan M."/>
            <person name="Riva A."/>
            <person name="Barbazuk W."/>
            <person name="Harkins T."/>
        </authorList>
    </citation>
    <scope>NUCLEOTIDE SEQUENCE [LARGE SCALE GENOMIC DNA]</scope>
    <source>
        <strain evidence="5 6">cv. Jamaican Lion 4</strain>
        <strain evidence="4">Father</strain>
        <strain evidence="3">Mother</strain>
        <tissue evidence="3">Leaf</tissue>
    </source>
</reference>
<protein>
    <recommendedName>
        <fullName evidence="2">FMR1-interacting protein 1 conserved domain-containing protein</fullName>
    </recommendedName>
</protein>
<dbReference type="EMBL" id="JAATIP010000047">
    <property type="protein sequence ID" value="KAF4384733.1"/>
    <property type="molecule type" value="Genomic_DNA"/>
</dbReference>
<proteinExistence type="predicted"/>
<evidence type="ECO:0000259" key="2">
    <source>
        <dbReference type="Pfam" id="PF10453"/>
    </source>
</evidence>
<evidence type="ECO:0000313" key="4">
    <source>
        <dbReference type="EMBL" id="KAF4401156.1"/>
    </source>
</evidence>
<feature type="region of interest" description="Disordered" evidence="1">
    <location>
        <begin position="394"/>
        <end position="444"/>
    </location>
</feature>
<feature type="compositionally biased region" description="Polar residues" evidence="1">
    <location>
        <begin position="241"/>
        <end position="297"/>
    </location>
</feature>
<gene>
    <name evidence="3" type="ORF">F8388_004040</name>
    <name evidence="4" type="ORF">G4B88_013997</name>
</gene>
<feature type="domain" description="FMR1-interacting protein 1 conserved" evidence="2">
    <location>
        <begin position="343"/>
        <end position="379"/>
    </location>
</feature>
<feature type="compositionally biased region" description="Basic and acidic residues" evidence="1">
    <location>
        <begin position="500"/>
        <end position="512"/>
    </location>
</feature>
<dbReference type="Proteomes" id="UP000525078">
    <property type="component" value="Unassembled WGS sequence"/>
</dbReference>
<dbReference type="InterPro" id="IPR039136">
    <property type="entry name" value="NUFIP1-like"/>
</dbReference>
<dbReference type="EMBL" id="JAATIQ010000013">
    <property type="protein sequence ID" value="KAF4401156.1"/>
    <property type="molecule type" value="Genomic_DNA"/>
</dbReference>
<accession>A0A7J6GP86</accession>
<feature type="compositionally biased region" description="Acidic residues" evidence="1">
    <location>
        <begin position="515"/>
        <end position="532"/>
    </location>
</feature>
<dbReference type="GO" id="GO:0000492">
    <property type="term" value="P:box C/D snoRNP assembly"/>
    <property type="evidence" value="ECO:0007669"/>
    <property type="project" value="TreeGrafter"/>
</dbReference>
<dbReference type="PANTHER" id="PTHR13309:SF0">
    <property type="entry name" value="FMR1-INTERACTING PROTEIN NUFIP1"/>
    <property type="match status" value="1"/>
</dbReference>
<feature type="compositionally biased region" description="Basic and acidic residues" evidence="1">
    <location>
        <begin position="394"/>
        <end position="412"/>
    </location>
</feature>
<dbReference type="Pfam" id="PF10453">
    <property type="entry name" value="NUFIP1"/>
    <property type="match status" value="1"/>
</dbReference>
<dbReference type="PANTHER" id="PTHR13309">
    <property type="entry name" value="NUCLEAR FRAGILE X MENTAL RETARDATION PROTEIN INTERACTING PROTEIN 1"/>
    <property type="match status" value="1"/>
</dbReference>
<feature type="region of interest" description="Disordered" evidence="1">
    <location>
        <begin position="1"/>
        <end position="85"/>
    </location>
</feature>
<dbReference type="GO" id="GO:0005634">
    <property type="term" value="C:nucleus"/>
    <property type="evidence" value="ECO:0007669"/>
    <property type="project" value="TreeGrafter"/>
</dbReference>
<evidence type="ECO:0000313" key="6">
    <source>
        <dbReference type="Proteomes" id="UP000583929"/>
    </source>
</evidence>
<name>A0A7J6GP86_CANSA</name>
<feature type="compositionally biased region" description="Low complexity" evidence="1">
    <location>
        <begin position="432"/>
        <end position="444"/>
    </location>
</feature>
<evidence type="ECO:0000313" key="5">
    <source>
        <dbReference type="Proteomes" id="UP000525078"/>
    </source>
</evidence>
<feature type="compositionally biased region" description="Polar residues" evidence="1">
    <location>
        <begin position="64"/>
        <end position="75"/>
    </location>
</feature>
<feature type="compositionally biased region" description="Polar residues" evidence="1">
    <location>
        <begin position="7"/>
        <end position="40"/>
    </location>
</feature>
<keyword evidence="6" id="KW-1185">Reference proteome</keyword>
<evidence type="ECO:0000256" key="1">
    <source>
        <dbReference type="SAM" id="MobiDB-lite"/>
    </source>
</evidence>
<comment type="caution">
    <text evidence="3">The sequence shown here is derived from an EMBL/GenBank/DDBJ whole genome shotgun (WGS) entry which is preliminary data.</text>
</comment>
<organism evidence="3 5">
    <name type="scientific">Cannabis sativa</name>
    <name type="common">Hemp</name>
    <name type="synonym">Marijuana</name>
    <dbReference type="NCBI Taxonomy" id="3483"/>
    <lineage>
        <taxon>Eukaryota</taxon>
        <taxon>Viridiplantae</taxon>
        <taxon>Streptophyta</taxon>
        <taxon>Embryophyta</taxon>
        <taxon>Tracheophyta</taxon>
        <taxon>Spermatophyta</taxon>
        <taxon>Magnoliopsida</taxon>
        <taxon>eudicotyledons</taxon>
        <taxon>Gunneridae</taxon>
        <taxon>Pentapetalae</taxon>
        <taxon>rosids</taxon>
        <taxon>fabids</taxon>
        <taxon>Rosales</taxon>
        <taxon>Cannabaceae</taxon>
        <taxon>Cannabis</taxon>
    </lineage>
</organism>
<dbReference type="InterPro" id="IPR019496">
    <property type="entry name" value="NUFIP1_cons_dom"/>
</dbReference>
<dbReference type="AlphaFoldDB" id="A0A7J6GP86"/>
<dbReference type="GO" id="GO:0003723">
    <property type="term" value="F:RNA binding"/>
    <property type="evidence" value="ECO:0007669"/>
    <property type="project" value="InterPro"/>
</dbReference>
<feature type="compositionally biased region" description="Basic residues" evidence="1">
    <location>
        <begin position="413"/>
        <end position="429"/>
    </location>
</feature>
<feature type="region of interest" description="Disordered" evidence="1">
    <location>
        <begin position="241"/>
        <end position="331"/>
    </location>
</feature>
<dbReference type="Proteomes" id="UP000583929">
    <property type="component" value="Unassembled WGS sequence"/>
</dbReference>
<sequence>MRPLYNSFPNHSTNMQNPAQPSQQVMGPQSQFGLNNSQIPNPFGSPCMPNAPTSMATQPGFMNAPNNRFPSQNNLMGAPHLGNPNGPLPQQGNPQVGFGPQIGVNHMNSIATFPIRGQGFQPGNMSNLPHFNQNMGLPFGQFCMPNHLQNMNQFLPMQMQMQNLSQFVPQNTYGVMNQALQPTIPQNPAFLASPQFGNMHYNQIVPQVNQNQHNLSLPVMDVNTLKPSPVANQQLQGNLPMEQTNNMQSSGFMGTQRNHLQSGGGLNPSNGKNPSNRNFNRNTKGGMSQGRSQNSQFHGMKHGNKKFGTPNAHRGRGSNNEKAGRFGTDNFFNQGREEKRSLALTYSEEEIRKWCEERRKNYPSQRNIEKQLKEILAKQAELGIEVAEIPGCSLKEENGRPLNERGRFPNKFDKRRRSDKRERYPKKRRMNDNNNNNASSNVPSLSIRKPTLLEKLLSADITRDKSYLLQAFRFMVANSFFKDGADKPLTFPSVIFKEKSSEDGGIVEEKFPNDNSDDDEDDKEEEEGEIIT</sequence>
<evidence type="ECO:0000313" key="3">
    <source>
        <dbReference type="EMBL" id="KAF4384733.1"/>
    </source>
</evidence>
<feature type="region of interest" description="Disordered" evidence="1">
    <location>
        <begin position="500"/>
        <end position="532"/>
    </location>
</feature>